<accession>A0ABQ7I0X8</accession>
<keyword evidence="2" id="KW-1185">Reference proteome</keyword>
<name>A0ABQ7I0X8_9MICR</name>
<gene>
    <name evidence="1" type="ORF">TCON_0692</name>
</gene>
<dbReference type="Proteomes" id="UP001516464">
    <property type="component" value="Unassembled WGS sequence"/>
</dbReference>
<reference evidence="1 2" key="1">
    <citation type="submission" date="2019-01" db="EMBL/GenBank/DDBJ databases">
        <title>Genomes sequencing and comparative genomics of infectious freshwater microsporidia, Cucumispora dikerogammari and Thelohania contejeani.</title>
        <authorList>
            <person name="Cormier A."/>
            <person name="Giraud I."/>
            <person name="Wattier R."/>
            <person name="Teixeira M."/>
            <person name="Grandjean F."/>
            <person name="Rigaud T."/>
            <person name="Cordaux R."/>
        </authorList>
    </citation>
    <scope>NUCLEOTIDE SEQUENCE [LARGE SCALE GENOMIC DNA]</scope>
    <source>
        <strain evidence="1">T1</strain>
        <tissue evidence="1">Spores</tissue>
    </source>
</reference>
<evidence type="ECO:0000313" key="2">
    <source>
        <dbReference type="Proteomes" id="UP001516464"/>
    </source>
</evidence>
<dbReference type="EMBL" id="SBIQ01000029">
    <property type="protein sequence ID" value="KAF7684110.1"/>
    <property type="molecule type" value="Genomic_DNA"/>
</dbReference>
<proteinExistence type="predicted"/>
<organism evidence="1 2">
    <name type="scientific">Astathelohania contejeani</name>
    <dbReference type="NCBI Taxonomy" id="164912"/>
    <lineage>
        <taxon>Eukaryota</taxon>
        <taxon>Fungi</taxon>
        <taxon>Fungi incertae sedis</taxon>
        <taxon>Microsporidia</taxon>
        <taxon>Astathelohaniidae</taxon>
        <taxon>Astathelohania</taxon>
    </lineage>
</organism>
<evidence type="ECO:0000313" key="1">
    <source>
        <dbReference type="EMBL" id="KAF7684110.1"/>
    </source>
</evidence>
<comment type="caution">
    <text evidence="1">The sequence shown here is derived from an EMBL/GenBank/DDBJ whole genome shotgun (WGS) entry which is preliminary data.</text>
</comment>
<sequence>MNNDIISLILRISCRCVVRKLVVIKPNNKGLDDHVYLMISSIELRLDAISPKRLFLVLNKAKKMNEYYMCRIYSEISSHRLKRSVLLQSLQLDLAMAQVILQQFIEEDKMVHKVIKDYMKFGQLHK</sequence>
<protein>
    <submittedName>
        <fullName evidence="1">Uncharacterized protein</fullName>
    </submittedName>
</protein>